<evidence type="ECO:0000313" key="3">
    <source>
        <dbReference type="Proteomes" id="UP000076532"/>
    </source>
</evidence>
<evidence type="ECO:0000313" key="2">
    <source>
        <dbReference type="EMBL" id="KZP22339.1"/>
    </source>
</evidence>
<feature type="non-terminal residue" evidence="2">
    <location>
        <position position="1"/>
    </location>
</feature>
<name>A0A166KWY6_9AGAM</name>
<feature type="non-terminal residue" evidence="2">
    <location>
        <position position="171"/>
    </location>
</feature>
<sequence length="171" mass="19535">ACFMLVLWWYRRYMRMKYGTKSVDQRNILPWFRMLRIWPNSADSSATAVVGSGGSTWMIDDFESAMMHQVRLSPDSDEDPNFHFDALSPAHSFPFSDRASAPQLFNPAHANGQHVRPLGKARKDSGSPTRVPFSTSSSSGSSFWRNPFKKRPKRVTFTPARRGFRVDETDL</sequence>
<dbReference type="AlphaFoldDB" id="A0A166KWY6"/>
<protein>
    <submittedName>
        <fullName evidence="2">Uncharacterized protein</fullName>
    </submittedName>
</protein>
<reference evidence="2 3" key="1">
    <citation type="journal article" date="2016" name="Mol. Biol. Evol.">
        <title>Comparative Genomics of Early-Diverging Mushroom-Forming Fungi Provides Insights into the Origins of Lignocellulose Decay Capabilities.</title>
        <authorList>
            <person name="Nagy L.G."/>
            <person name="Riley R."/>
            <person name="Tritt A."/>
            <person name="Adam C."/>
            <person name="Daum C."/>
            <person name="Floudas D."/>
            <person name="Sun H."/>
            <person name="Yadav J.S."/>
            <person name="Pangilinan J."/>
            <person name="Larsson K.H."/>
            <person name="Matsuura K."/>
            <person name="Barry K."/>
            <person name="Labutti K."/>
            <person name="Kuo R."/>
            <person name="Ohm R.A."/>
            <person name="Bhattacharya S.S."/>
            <person name="Shirouzu T."/>
            <person name="Yoshinaga Y."/>
            <person name="Martin F.M."/>
            <person name="Grigoriev I.V."/>
            <person name="Hibbett D.S."/>
        </authorList>
    </citation>
    <scope>NUCLEOTIDE SEQUENCE [LARGE SCALE GENOMIC DNA]</scope>
    <source>
        <strain evidence="2 3">CBS 109695</strain>
    </source>
</reference>
<feature type="region of interest" description="Disordered" evidence="1">
    <location>
        <begin position="108"/>
        <end position="147"/>
    </location>
</feature>
<dbReference type="EMBL" id="KV417540">
    <property type="protein sequence ID" value="KZP22339.1"/>
    <property type="molecule type" value="Genomic_DNA"/>
</dbReference>
<accession>A0A166KWY6</accession>
<keyword evidence="3" id="KW-1185">Reference proteome</keyword>
<organism evidence="2 3">
    <name type="scientific">Athelia psychrophila</name>
    <dbReference type="NCBI Taxonomy" id="1759441"/>
    <lineage>
        <taxon>Eukaryota</taxon>
        <taxon>Fungi</taxon>
        <taxon>Dikarya</taxon>
        <taxon>Basidiomycota</taxon>
        <taxon>Agaricomycotina</taxon>
        <taxon>Agaricomycetes</taxon>
        <taxon>Agaricomycetidae</taxon>
        <taxon>Atheliales</taxon>
        <taxon>Atheliaceae</taxon>
        <taxon>Athelia</taxon>
    </lineage>
</organism>
<proteinExistence type="predicted"/>
<evidence type="ECO:0000256" key="1">
    <source>
        <dbReference type="SAM" id="MobiDB-lite"/>
    </source>
</evidence>
<gene>
    <name evidence="2" type="ORF">FIBSPDRAFT_859642</name>
</gene>
<dbReference type="Proteomes" id="UP000076532">
    <property type="component" value="Unassembled WGS sequence"/>
</dbReference>